<dbReference type="Gene3D" id="3.40.50.720">
    <property type="entry name" value="NAD(P)-binding Rossmann-like Domain"/>
    <property type="match status" value="1"/>
</dbReference>
<keyword evidence="9" id="KW-1185">Reference proteome</keyword>
<feature type="binding site" evidence="6">
    <location>
        <position position="327"/>
    </location>
    <ligand>
        <name>D-dopa</name>
        <dbReference type="ChEBI" id="CHEBI:149689"/>
    </ligand>
</feature>
<comment type="cofactor">
    <cofactor evidence="1 6">
        <name>FAD</name>
        <dbReference type="ChEBI" id="CHEBI:57692"/>
    </cofactor>
</comment>
<comment type="similarity">
    <text evidence="2">Belongs to the DAMOX/DASOX family.</text>
</comment>
<dbReference type="PANTHER" id="PTHR11530">
    <property type="entry name" value="D-AMINO ACID OXIDASE"/>
    <property type="match status" value="1"/>
</dbReference>
<dbReference type="GO" id="GO:0003884">
    <property type="term" value="F:D-amino-acid oxidase activity"/>
    <property type="evidence" value="ECO:0007669"/>
    <property type="project" value="InterPro"/>
</dbReference>
<evidence type="ECO:0000313" key="9">
    <source>
        <dbReference type="Proteomes" id="UP000431533"/>
    </source>
</evidence>
<dbReference type="GO" id="GO:0005737">
    <property type="term" value="C:cytoplasm"/>
    <property type="evidence" value="ECO:0007669"/>
    <property type="project" value="TreeGrafter"/>
</dbReference>
<comment type="caution">
    <text evidence="8">The sequence shown here is derived from an EMBL/GenBank/DDBJ whole genome shotgun (WGS) entry which is preliminary data.</text>
</comment>
<evidence type="ECO:0000256" key="5">
    <source>
        <dbReference type="ARBA" id="ARBA00023002"/>
    </source>
</evidence>
<evidence type="ECO:0000259" key="7">
    <source>
        <dbReference type="Pfam" id="PF01266"/>
    </source>
</evidence>
<dbReference type="GO" id="GO:0071949">
    <property type="term" value="F:FAD binding"/>
    <property type="evidence" value="ECO:0007669"/>
    <property type="project" value="InterPro"/>
</dbReference>
<dbReference type="PIRSF" id="PIRSF000189">
    <property type="entry name" value="D-aa_oxidase"/>
    <property type="match status" value="1"/>
</dbReference>
<evidence type="ECO:0000256" key="1">
    <source>
        <dbReference type="ARBA" id="ARBA00001974"/>
    </source>
</evidence>
<dbReference type="SUPFAM" id="SSF54373">
    <property type="entry name" value="FAD-linked reductases, C-terminal domain"/>
    <property type="match status" value="1"/>
</dbReference>
<proteinExistence type="inferred from homology"/>
<dbReference type="InterPro" id="IPR023209">
    <property type="entry name" value="DAO"/>
</dbReference>
<evidence type="ECO:0000256" key="3">
    <source>
        <dbReference type="ARBA" id="ARBA00022630"/>
    </source>
</evidence>
<dbReference type="AlphaFoldDB" id="A0A8H8RAU3"/>
<sequence>MSNETIVIIGAGVLGLSTALHLQETLTPRPNLLIIAQYAPGDESIDYATPWSGAHYRPIPDSSPQGLFEASLAEKTYAHFKTYALTYPEAGIRFMPGVEMLESPPAAYLNLDGRYSAIDDFRVLGKEELAAGAEWGASYTTYCVNTPVYIAHLLRRYLLNGGLIVKKRVAGIEDAFAVAGARDGSGPVRTVVNCSGTAMGLVKDPKCFVTRGQTCLVTNAAPAPSTQTRQNSDGTWTFVIPRPLHGGTIIGGTKEERDMEDRPRAETRRVLLEKAAKAFPELLDATGRWEVVRDIVGRRPSREGGMRVESEEVARGRTVVHAYGAGGRGVEISRGVAELVGELVGKGWGKKSERAKL</sequence>
<dbReference type="GeneID" id="41980559"/>
<gene>
    <name evidence="8" type="primary">dao1</name>
    <name evidence="8" type="ORF">LHYA1_G000361</name>
</gene>
<evidence type="ECO:0000313" key="8">
    <source>
        <dbReference type="EMBL" id="TVY30768.1"/>
    </source>
</evidence>
<feature type="binding site" evidence="6">
    <location>
        <position position="169"/>
    </location>
    <ligand>
        <name>FAD</name>
        <dbReference type="ChEBI" id="CHEBI:57692"/>
    </ligand>
</feature>
<evidence type="ECO:0000256" key="2">
    <source>
        <dbReference type="ARBA" id="ARBA00006730"/>
    </source>
</evidence>
<evidence type="ECO:0000256" key="6">
    <source>
        <dbReference type="PIRSR" id="PIRSR000189-1"/>
    </source>
</evidence>
<dbReference type="RefSeq" id="XP_031009553.1">
    <property type="nucleotide sequence ID" value="XM_031145353.1"/>
</dbReference>
<dbReference type="InterPro" id="IPR006076">
    <property type="entry name" value="FAD-dep_OxRdtase"/>
</dbReference>
<feature type="domain" description="FAD dependent oxidoreductase" evidence="7">
    <location>
        <begin position="6"/>
        <end position="343"/>
    </location>
</feature>
<dbReference type="InterPro" id="IPR006181">
    <property type="entry name" value="D-amino_acid_oxidase_CS"/>
</dbReference>
<protein>
    <submittedName>
        <fullName evidence="8">D-amino-acid oxidase</fullName>
    </submittedName>
</protein>
<name>A0A8H8RAU3_9HELO</name>
<dbReference type="Proteomes" id="UP000431533">
    <property type="component" value="Unassembled WGS sequence"/>
</dbReference>
<evidence type="ECO:0000256" key="4">
    <source>
        <dbReference type="ARBA" id="ARBA00022827"/>
    </source>
</evidence>
<keyword evidence="3" id="KW-0285">Flavoprotein</keyword>
<feature type="binding site" evidence="6">
    <location>
        <position position="299"/>
    </location>
    <ligand>
        <name>D-dopa</name>
        <dbReference type="ChEBI" id="CHEBI:149689"/>
    </ligand>
</feature>
<dbReference type="Pfam" id="PF01266">
    <property type="entry name" value="DAO"/>
    <property type="match status" value="1"/>
</dbReference>
<dbReference type="PROSITE" id="PS00677">
    <property type="entry name" value="DAO"/>
    <property type="match status" value="1"/>
</dbReference>
<keyword evidence="4 6" id="KW-0274">FAD</keyword>
<accession>A0A8H8RAU3</accession>
<dbReference type="GO" id="GO:0019478">
    <property type="term" value="P:D-amino acid catabolic process"/>
    <property type="evidence" value="ECO:0007669"/>
    <property type="project" value="TreeGrafter"/>
</dbReference>
<dbReference type="Gene3D" id="3.30.9.10">
    <property type="entry name" value="D-Amino Acid Oxidase, subunit A, domain 2"/>
    <property type="match status" value="1"/>
</dbReference>
<keyword evidence="5" id="KW-0560">Oxidoreductase</keyword>
<organism evidence="8 9">
    <name type="scientific">Lachnellula hyalina</name>
    <dbReference type="NCBI Taxonomy" id="1316788"/>
    <lineage>
        <taxon>Eukaryota</taxon>
        <taxon>Fungi</taxon>
        <taxon>Dikarya</taxon>
        <taxon>Ascomycota</taxon>
        <taxon>Pezizomycotina</taxon>
        <taxon>Leotiomycetes</taxon>
        <taxon>Helotiales</taxon>
        <taxon>Lachnaceae</taxon>
        <taxon>Lachnellula</taxon>
    </lineage>
</organism>
<dbReference type="PANTHER" id="PTHR11530:SF26">
    <property type="entry name" value="FAD DEPENDENT OXIDOREDUCTASE SUPERFAMILY (AFU_ORTHOLOGUE AFUA_5G13940)"/>
    <property type="match status" value="1"/>
</dbReference>
<dbReference type="SUPFAM" id="SSF51971">
    <property type="entry name" value="Nucleotide-binding domain"/>
    <property type="match status" value="1"/>
</dbReference>
<dbReference type="EMBL" id="QGMH01000004">
    <property type="protein sequence ID" value="TVY30768.1"/>
    <property type="molecule type" value="Genomic_DNA"/>
</dbReference>
<reference evidence="8 9" key="1">
    <citation type="submission" date="2018-05" db="EMBL/GenBank/DDBJ databases">
        <title>Genome sequencing and assembly of the regulated plant pathogen Lachnellula willkommii and related sister species for the development of diagnostic species identification markers.</title>
        <authorList>
            <person name="Giroux E."/>
            <person name="Bilodeau G."/>
        </authorList>
    </citation>
    <scope>NUCLEOTIDE SEQUENCE [LARGE SCALE GENOMIC DNA]</scope>
    <source>
        <strain evidence="8 9">CBS 185.66</strain>
    </source>
</reference>
<dbReference type="OrthoDB" id="2015447at2759"/>